<dbReference type="InterPro" id="IPR003594">
    <property type="entry name" value="HATPase_dom"/>
</dbReference>
<feature type="transmembrane region" description="Helical" evidence="15">
    <location>
        <begin position="435"/>
        <end position="454"/>
    </location>
</feature>
<dbReference type="SUPFAM" id="SSF47384">
    <property type="entry name" value="Homodimeric domain of signal transducing histidine kinase"/>
    <property type="match status" value="1"/>
</dbReference>
<comment type="catalytic activity">
    <reaction evidence="1">
        <text>ATP + protein L-histidine = ADP + protein N-phospho-L-histidine.</text>
        <dbReference type="EC" id="2.7.13.3"/>
    </reaction>
</comment>
<feature type="transmembrane region" description="Helical" evidence="15">
    <location>
        <begin position="346"/>
        <end position="373"/>
    </location>
</feature>
<keyword evidence="4" id="KW-1003">Cell membrane</keyword>
<keyword evidence="6" id="KW-0808">Transferase</keyword>
<keyword evidence="7 15" id="KW-0812">Transmembrane</keyword>
<keyword evidence="5" id="KW-0597">Phosphoprotein</keyword>
<sequence>MDTRWKSRTKMIAWIMVLTFGVSGILSILDNSHWYLNKDYFHTEDFNMHLNEYIEYISVADLNHSSEQELKRDIKVSKEEIEEHRTRYGTLSEQVTNLKDQYQGRIDDANAAGNDSVVKLYEKERDEKIDDIMENFKSDEHVKAKVIKEKEKQIDTFLNKREDFIANYDTNLLGFSYYLEDVKTGEVFTNVKNANSEKDLEKSSNLFTKHYSSSGNGSLQVYGSYSFLDYPEYEFIAEKPRLLSGVITIPNTASAGNWIKEQKRDYESRQLFFYVTSIASLFALVLLWFWSKRLHPLQVIAASEKRDLYKVIPIDIKLVSLLLSFFFMMIALFSNAQNYDNLYFSFMFSSGIIEFLLAVLMTGLTLVQLVWIYREVGQKHLYKEAFLLKMSRWFYRLGSEAFYNRSVGIQILLLLIVIFLSGFGAGVVFLDPIHFPFYAILFVIVTIPVLIYLFKRIGFFNRIIQHSKELAAGQMEQDLPHKGNSALALLAGNLNALKHGVKTSKRAEAKSERLKTELITNVSHDLRTPLTSIITYTELMKSQELTKEDHDAYLEIIDRKSKRLKILIDDLFEVSKMASGNLELTKQRVDIVQLLQQAMAEYNETIKESSLTFRTSEPTKPLFAYVDGQKMWRVFDNLIGNVLKYSMENTRVYVSVAHVDHKVQISFKNVSKYELGGNIEELFERFKRGDTSRHTDGSGLGLAIAKSIVDLHEGSMDIDVDGDLFKVTIELDAIES</sequence>
<evidence type="ECO:0000259" key="16">
    <source>
        <dbReference type="PROSITE" id="PS50109"/>
    </source>
</evidence>
<feature type="coiled-coil region" evidence="14">
    <location>
        <begin position="67"/>
        <end position="101"/>
    </location>
</feature>
<dbReference type="AlphaFoldDB" id="A0A161RWS2"/>
<dbReference type="PRINTS" id="PR00344">
    <property type="entry name" value="BCTRLSENSOR"/>
</dbReference>
<proteinExistence type="predicted"/>
<dbReference type="GO" id="GO:0000155">
    <property type="term" value="F:phosphorelay sensor kinase activity"/>
    <property type="evidence" value="ECO:0007669"/>
    <property type="project" value="InterPro"/>
</dbReference>
<dbReference type="FunFam" id="1.10.287.130:FF:000008">
    <property type="entry name" value="Two-component sensor histidine kinase"/>
    <property type="match status" value="1"/>
</dbReference>
<dbReference type="InterPro" id="IPR036890">
    <property type="entry name" value="HATPase_C_sf"/>
</dbReference>
<evidence type="ECO:0000256" key="5">
    <source>
        <dbReference type="ARBA" id="ARBA00022553"/>
    </source>
</evidence>
<dbReference type="Pfam" id="PF02518">
    <property type="entry name" value="HATPase_c"/>
    <property type="match status" value="1"/>
</dbReference>
<dbReference type="CDD" id="cd00082">
    <property type="entry name" value="HisKA"/>
    <property type="match status" value="1"/>
</dbReference>
<dbReference type="GO" id="GO:0005886">
    <property type="term" value="C:plasma membrane"/>
    <property type="evidence" value="ECO:0007669"/>
    <property type="project" value="UniProtKB-SubCell"/>
</dbReference>
<accession>A0A161RWS2</accession>
<dbReference type="PANTHER" id="PTHR45528">
    <property type="entry name" value="SENSOR HISTIDINE KINASE CPXA"/>
    <property type="match status" value="1"/>
</dbReference>
<reference evidence="18" key="1">
    <citation type="submission" date="2016-01" db="EMBL/GenBank/DDBJ databases">
        <title>Draft genome of Chromobacterium sp. F49.</title>
        <authorList>
            <person name="Hong K.W."/>
        </authorList>
    </citation>
    <scope>NUCLEOTIDE SEQUENCE [LARGE SCALE GENOMIC DNA]</scope>
    <source>
        <strain evidence="18">P7IIIA</strain>
    </source>
</reference>
<dbReference type="Proteomes" id="UP000076567">
    <property type="component" value="Unassembled WGS sequence"/>
</dbReference>
<evidence type="ECO:0000256" key="2">
    <source>
        <dbReference type="ARBA" id="ARBA00004651"/>
    </source>
</evidence>
<dbReference type="InterPro" id="IPR004358">
    <property type="entry name" value="Sig_transdc_His_kin-like_C"/>
</dbReference>
<keyword evidence="8" id="KW-0547">Nucleotide-binding</keyword>
<dbReference type="InterPro" id="IPR050398">
    <property type="entry name" value="HssS/ArlS-like"/>
</dbReference>
<keyword evidence="18" id="KW-1185">Reference proteome</keyword>
<evidence type="ECO:0000256" key="3">
    <source>
        <dbReference type="ARBA" id="ARBA00012438"/>
    </source>
</evidence>
<evidence type="ECO:0000313" key="18">
    <source>
        <dbReference type="Proteomes" id="UP000076567"/>
    </source>
</evidence>
<evidence type="ECO:0000256" key="10">
    <source>
        <dbReference type="ARBA" id="ARBA00022840"/>
    </source>
</evidence>
<dbReference type="Gene3D" id="1.10.287.130">
    <property type="match status" value="1"/>
</dbReference>
<feature type="transmembrane region" description="Helical" evidence="15">
    <location>
        <begin position="311"/>
        <end position="334"/>
    </location>
</feature>
<evidence type="ECO:0000256" key="15">
    <source>
        <dbReference type="SAM" id="Phobius"/>
    </source>
</evidence>
<dbReference type="OrthoDB" id="9792991at2"/>
<dbReference type="InterPro" id="IPR005467">
    <property type="entry name" value="His_kinase_dom"/>
</dbReference>
<dbReference type="Pfam" id="PF00512">
    <property type="entry name" value="HisKA"/>
    <property type="match status" value="1"/>
</dbReference>
<feature type="transmembrane region" description="Helical" evidence="15">
    <location>
        <begin position="411"/>
        <end position="429"/>
    </location>
</feature>
<evidence type="ECO:0000256" key="1">
    <source>
        <dbReference type="ARBA" id="ARBA00000085"/>
    </source>
</evidence>
<keyword evidence="10" id="KW-0067">ATP-binding</keyword>
<comment type="caution">
    <text evidence="17">The sequence shown here is derived from an EMBL/GenBank/DDBJ whole genome shotgun (WGS) entry which is preliminary data.</text>
</comment>
<dbReference type="InterPro" id="IPR003661">
    <property type="entry name" value="HisK_dim/P_dom"/>
</dbReference>
<dbReference type="GO" id="GO:0005524">
    <property type="term" value="F:ATP binding"/>
    <property type="evidence" value="ECO:0007669"/>
    <property type="project" value="UniProtKB-KW"/>
</dbReference>
<evidence type="ECO:0000256" key="6">
    <source>
        <dbReference type="ARBA" id="ARBA00022679"/>
    </source>
</evidence>
<dbReference type="SMART" id="SM00387">
    <property type="entry name" value="HATPase_c"/>
    <property type="match status" value="1"/>
</dbReference>
<dbReference type="InterPro" id="IPR036097">
    <property type="entry name" value="HisK_dim/P_sf"/>
</dbReference>
<keyword evidence="14" id="KW-0175">Coiled coil</keyword>
<evidence type="ECO:0000256" key="11">
    <source>
        <dbReference type="ARBA" id="ARBA00022989"/>
    </source>
</evidence>
<feature type="domain" description="Histidine kinase" evidence="16">
    <location>
        <begin position="521"/>
        <end position="735"/>
    </location>
</feature>
<feature type="transmembrane region" description="Helical" evidence="15">
    <location>
        <begin position="271"/>
        <end position="290"/>
    </location>
</feature>
<keyword evidence="9" id="KW-0418">Kinase</keyword>
<organism evidence="17 18">
    <name type="scientific">Fictibacillus phosphorivorans</name>
    <dbReference type="NCBI Taxonomy" id="1221500"/>
    <lineage>
        <taxon>Bacteria</taxon>
        <taxon>Bacillati</taxon>
        <taxon>Bacillota</taxon>
        <taxon>Bacilli</taxon>
        <taxon>Bacillales</taxon>
        <taxon>Fictibacillaceae</taxon>
        <taxon>Fictibacillus</taxon>
    </lineage>
</organism>
<evidence type="ECO:0000256" key="4">
    <source>
        <dbReference type="ARBA" id="ARBA00022475"/>
    </source>
</evidence>
<name>A0A161RWS2_9BACL</name>
<dbReference type="RefSeq" id="WP_066236483.1">
    <property type="nucleotide sequence ID" value="NZ_LRFC01000001.1"/>
</dbReference>
<dbReference type="EMBL" id="LRFC01000001">
    <property type="protein sequence ID" value="KZE69136.1"/>
    <property type="molecule type" value="Genomic_DNA"/>
</dbReference>
<protein>
    <recommendedName>
        <fullName evidence="3">histidine kinase</fullName>
        <ecNumber evidence="3">2.7.13.3</ecNumber>
    </recommendedName>
</protein>
<dbReference type="SUPFAM" id="SSF55874">
    <property type="entry name" value="ATPase domain of HSP90 chaperone/DNA topoisomerase II/histidine kinase"/>
    <property type="match status" value="1"/>
</dbReference>
<keyword evidence="13 15" id="KW-0472">Membrane</keyword>
<dbReference type="SMART" id="SM00388">
    <property type="entry name" value="HisKA"/>
    <property type="match status" value="1"/>
</dbReference>
<gene>
    <name evidence="17" type="ORF">AWM68_02390</name>
</gene>
<dbReference type="EC" id="2.7.13.3" evidence="3"/>
<evidence type="ECO:0000256" key="8">
    <source>
        <dbReference type="ARBA" id="ARBA00022741"/>
    </source>
</evidence>
<evidence type="ECO:0000313" key="17">
    <source>
        <dbReference type="EMBL" id="KZE69136.1"/>
    </source>
</evidence>
<dbReference type="Gene3D" id="3.30.565.10">
    <property type="entry name" value="Histidine kinase-like ATPase, C-terminal domain"/>
    <property type="match status" value="1"/>
</dbReference>
<evidence type="ECO:0000256" key="14">
    <source>
        <dbReference type="SAM" id="Coils"/>
    </source>
</evidence>
<comment type="subcellular location">
    <subcellularLocation>
        <location evidence="2">Cell membrane</location>
        <topology evidence="2">Multi-pass membrane protein</topology>
    </subcellularLocation>
</comment>
<evidence type="ECO:0000256" key="9">
    <source>
        <dbReference type="ARBA" id="ARBA00022777"/>
    </source>
</evidence>
<evidence type="ECO:0000256" key="12">
    <source>
        <dbReference type="ARBA" id="ARBA00023012"/>
    </source>
</evidence>
<keyword evidence="11 15" id="KW-1133">Transmembrane helix</keyword>
<dbReference type="PANTHER" id="PTHR45528:SF1">
    <property type="entry name" value="SENSOR HISTIDINE KINASE CPXA"/>
    <property type="match status" value="1"/>
</dbReference>
<evidence type="ECO:0000256" key="7">
    <source>
        <dbReference type="ARBA" id="ARBA00022692"/>
    </source>
</evidence>
<keyword evidence="12" id="KW-0902">Two-component regulatory system</keyword>
<evidence type="ECO:0000256" key="13">
    <source>
        <dbReference type="ARBA" id="ARBA00023136"/>
    </source>
</evidence>
<feature type="transmembrane region" description="Helical" evidence="15">
    <location>
        <begin position="12"/>
        <end position="29"/>
    </location>
</feature>
<dbReference type="PROSITE" id="PS50109">
    <property type="entry name" value="HIS_KIN"/>
    <property type="match status" value="1"/>
</dbReference>